<evidence type="ECO:0000256" key="13">
    <source>
        <dbReference type="SAM" id="Phobius"/>
    </source>
</evidence>
<evidence type="ECO:0000256" key="2">
    <source>
        <dbReference type="ARBA" id="ARBA00007193"/>
    </source>
</evidence>
<dbReference type="AlphaFoldDB" id="A0A8J5N683"/>
<dbReference type="EMBL" id="JAHLQT010008938">
    <property type="protein sequence ID" value="KAG7173800.1"/>
    <property type="molecule type" value="Genomic_DNA"/>
</dbReference>
<dbReference type="Gene3D" id="1.10.287.770">
    <property type="entry name" value="YojJ-like"/>
    <property type="match status" value="1"/>
</dbReference>
<keyword evidence="5 12" id="KW-0812">Transmembrane</keyword>
<keyword evidence="15" id="KW-1185">Reference proteome</keyword>
<evidence type="ECO:0000256" key="10">
    <source>
        <dbReference type="ARBA" id="ARBA00023201"/>
    </source>
</evidence>
<evidence type="ECO:0000256" key="11">
    <source>
        <dbReference type="ARBA" id="ARBA00023303"/>
    </source>
</evidence>
<keyword evidence="7" id="KW-0915">Sodium</keyword>
<dbReference type="GO" id="GO:0005886">
    <property type="term" value="C:plasma membrane"/>
    <property type="evidence" value="ECO:0007669"/>
    <property type="project" value="TreeGrafter"/>
</dbReference>
<keyword evidence="4 12" id="KW-0894">Sodium channel</keyword>
<evidence type="ECO:0000256" key="3">
    <source>
        <dbReference type="ARBA" id="ARBA00022448"/>
    </source>
</evidence>
<name>A0A8J5N683_HOMAM</name>
<dbReference type="InterPro" id="IPR001873">
    <property type="entry name" value="ENaC"/>
</dbReference>
<comment type="similarity">
    <text evidence="2 12">Belongs to the amiloride-sensitive sodium channel (TC 1.A.6) family.</text>
</comment>
<keyword evidence="10 12" id="KW-0739">Sodium transport</keyword>
<comment type="caution">
    <text evidence="14">The sequence shown here is derived from an EMBL/GenBank/DDBJ whole genome shotgun (WGS) entry which is preliminary data.</text>
</comment>
<dbReference type="Gene3D" id="2.60.470.10">
    <property type="entry name" value="Acid-sensing ion channels like domains"/>
    <property type="match status" value="1"/>
</dbReference>
<evidence type="ECO:0000313" key="15">
    <source>
        <dbReference type="Proteomes" id="UP000747542"/>
    </source>
</evidence>
<evidence type="ECO:0000256" key="1">
    <source>
        <dbReference type="ARBA" id="ARBA00004141"/>
    </source>
</evidence>
<evidence type="ECO:0000256" key="5">
    <source>
        <dbReference type="ARBA" id="ARBA00022692"/>
    </source>
</evidence>
<dbReference type="Proteomes" id="UP000747542">
    <property type="component" value="Unassembled WGS sequence"/>
</dbReference>
<evidence type="ECO:0000256" key="8">
    <source>
        <dbReference type="ARBA" id="ARBA00023065"/>
    </source>
</evidence>
<sequence length="280" mass="31305">MELRDFLGEEEPFNGIAPSFTDTSVKGEGVGVKEAGMGVREARSKVMELRDYLDGGEKTKKAAPMTAQHSVPGRRLADVSIAAVKELQEQRAALLGETNASVISSWDISQLVGTNGMDASQLWVYIKHKLELMVEECWFTRGGRCEEVGAWSTVHTVLGICYQYRVHKPVGTSGIFNNMYLRLKDTEQEAYNDDRGFKILIHDPRDDPVIDLRTHGTTLEEGWGKDDLTYDEVSEEIAYDAIALLCDIGGTLGLLLGASVLTFIEFLEVLWMKLLRRWRA</sequence>
<dbReference type="PANTHER" id="PTHR11690">
    <property type="entry name" value="AMILORIDE-SENSITIVE SODIUM CHANNEL-RELATED"/>
    <property type="match status" value="1"/>
</dbReference>
<organism evidence="14 15">
    <name type="scientific">Homarus americanus</name>
    <name type="common">American lobster</name>
    <dbReference type="NCBI Taxonomy" id="6706"/>
    <lineage>
        <taxon>Eukaryota</taxon>
        <taxon>Metazoa</taxon>
        <taxon>Ecdysozoa</taxon>
        <taxon>Arthropoda</taxon>
        <taxon>Crustacea</taxon>
        <taxon>Multicrustacea</taxon>
        <taxon>Malacostraca</taxon>
        <taxon>Eumalacostraca</taxon>
        <taxon>Eucarida</taxon>
        <taxon>Decapoda</taxon>
        <taxon>Pleocyemata</taxon>
        <taxon>Astacidea</taxon>
        <taxon>Nephropoidea</taxon>
        <taxon>Nephropidae</taxon>
        <taxon>Homarus</taxon>
    </lineage>
</organism>
<keyword evidence="11 12" id="KW-0407">Ion channel</keyword>
<keyword evidence="8 12" id="KW-0406">Ion transport</keyword>
<dbReference type="PANTHER" id="PTHR11690:SF300">
    <property type="entry name" value="PICKPOCKET PROTEIN 19"/>
    <property type="match status" value="1"/>
</dbReference>
<protein>
    <submittedName>
        <fullName evidence="14">Acid-sensing ion channel 4-like</fullName>
    </submittedName>
</protein>
<evidence type="ECO:0000256" key="6">
    <source>
        <dbReference type="ARBA" id="ARBA00022989"/>
    </source>
</evidence>
<keyword evidence="6 13" id="KW-1133">Transmembrane helix</keyword>
<evidence type="ECO:0000256" key="7">
    <source>
        <dbReference type="ARBA" id="ARBA00023053"/>
    </source>
</evidence>
<proteinExistence type="inferred from homology"/>
<reference evidence="14" key="1">
    <citation type="journal article" date="2021" name="Sci. Adv.">
        <title>The American lobster genome reveals insights on longevity, neural, and immune adaptations.</title>
        <authorList>
            <person name="Polinski J.M."/>
            <person name="Zimin A.V."/>
            <person name="Clark K.F."/>
            <person name="Kohn A.B."/>
            <person name="Sadowski N."/>
            <person name="Timp W."/>
            <person name="Ptitsyn A."/>
            <person name="Khanna P."/>
            <person name="Romanova D.Y."/>
            <person name="Williams P."/>
            <person name="Greenwood S.J."/>
            <person name="Moroz L.L."/>
            <person name="Walt D.R."/>
            <person name="Bodnar A.G."/>
        </authorList>
    </citation>
    <scope>NUCLEOTIDE SEQUENCE</scope>
    <source>
        <strain evidence="14">GMGI-L3</strain>
    </source>
</reference>
<comment type="subcellular location">
    <subcellularLocation>
        <location evidence="1">Membrane</location>
        <topology evidence="1">Multi-pass membrane protein</topology>
    </subcellularLocation>
</comment>
<evidence type="ECO:0000313" key="14">
    <source>
        <dbReference type="EMBL" id="KAG7173800.1"/>
    </source>
</evidence>
<dbReference type="GO" id="GO:0015280">
    <property type="term" value="F:ligand-gated sodium channel activity"/>
    <property type="evidence" value="ECO:0007669"/>
    <property type="project" value="TreeGrafter"/>
</dbReference>
<accession>A0A8J5N683</accession>
<feature type="transmembrane region" description="Helical" evidence="13">
    <location>
        <begin position="252"/>
        <end position="271"/>
    </location>
</feature>
<evidence type="ECO:0000256" key="9">
    <source>
        <dbReference type="ARBA" id="ARBA00023136"/>
    </source>
</evidence>
<evidence type="ECO:0000256" key="12">
    <source>
        <dbReference type="RuleBase" id="RU000679"/>
    </source>
</evidence>
<dbReference type="Pfam" id="PF00858">
    <property type="entry name" value="ASC"/>
    <property type="match status" value="2"/>
</dbReference>
<keyword evidence="9 13" id="KW-0472">Membrane</keyword>
<evidence type="ECO:0000256" key="4">
    <source>
        <dbReference type="ARBA" id="ARBA00022461"/>
    </source>
</evidence>
<gene>
    <name evidence="14" type="primary">Asic4-L</name>
    <name evidence="14" type="ORF">Hamer_G021608</name>
</gene>
<keyword evidence="3 12" id="KW-0813">Transport</keyword>